<dbReference type="GO" id="GO:0030042">
    <property type="term" value="P:actin filament depolymerization"/>
    <property type="evidence" value="ECO:0007669"/>
    <property type="project" value="TreeGrafter"/>
</dbReference>
<evidence type="ECO:0000256" key="5">
    <source>
        <dbReference type="ARBA" id="ARBA00023203"/>
    </source>
</evidence>
<dbReference type="PROSITE" id="PS51263">
    <property type="entry name" value="ADF_H"/>
    <property type="match status" value="2"/>
</dbReference>
<dbReference type="GO" id="GO:0051015">
    <property type="term" value="F:actin filament binding"/>
    <property type="evidence" value="ECO:0007669"/>
    <property type="project" value="TreeGrafter"/>
</dbReference>
<sequence length="347" mass="37584">MTAISGIGVSQELIQAFSAAVETKNIRFIKVVIHNESLVPAASFNVSGSLEDDLAQLGSHLDDSDPCYILARLDDPTSEWFTIAYVPDTASVRNKMLYASTRNSLTKSLGSTVFTDSIFATSKGDITPEAYAAHKRHLAAPQPMSAREQEIADIRAAEREAGVVYEGSRAKQNHLGQGTVGYQWSPEAEDAVKRLGDGEGNHVVVLQIDVSAETLVLGADSDAEVDTLRTLIPTSDPSFSLFAWSNTHSATGRDVVFIYSCPSSSPIKYRMVYSSGALLIFREAKTLLESTSNFSLAARKIETSDPSEITEAYLKQELGFSEGIGNDSYNSGTRAAFTRPKGPGRRR</sequence>
<dbReference type="CDD" id="cd11285">
    <property type="entry name" value="ADF_Twf-N_like"/>
    <property type="match status" value="1"/>
</dbReference>
<feature type="domain" description="ADF-H" evidence="9">
    <location>
        <begin position="6"/>
        <end position="136"/>
    </location>
</feature>
<evidence type="ECO:0000256" key="2">
    <source>
        <dbReference type="ARBA" id="ARBA00009557"/>
    </source>
</evidence>
<dbReference type="FunFam" id="3.40.20.10:FF:000042">
    <property type="entry name" value="Actin depolymerizing protein"/>
    <property type="match status" value="1"/>
</dbReference>
<feature type="domain" description="ADF-H" evidence="9">
    <location>
        <begin position="179"/>
        <end position="319"/>
    </location>
</feature>
<evidence type="ECO:0000313" key="11">
    <source>
        <dbReference type="Proteomes" id="UP000053989"/>
    </source>
</evidence>
<dbReference type="OrthoDB" id="10006997at2759"/>
<dbReference type="InterPro" id="IPR028458">
    <property type="entry name" value="Twinfilin"/>
</dbReference>
<dbReference type="GO" id="GO:0003785">
    <property type="term" value="F:actin monomer binding"/>
    <property type="evidence" value="ECO:0007669"/>
    <property type="project" value="TreeGrafter"/>
</dbReference>
<proteinExistence type="inferred from homology"/>
<comment type="subunit">
    <text evidence="7">Interacts with G-actin; ADP-actin form.</text>
</comment>
<dbReference type="Proteomes" id="UP000053989">
    <property type="component" value="Unassembled WGS sequence"/>
</dbReference>
<keyword evidence="5" id="KW-0009">Actin-binding</keyword>
<dbReference type="GO" id="GO:0005737">
    <property type="term" value="C:cytoplasm"/>
    <property type="evidence" value="ECO:0007669"/>
    <property type="project" value="TreeGrafter"/>
</dbReference>
<dbReference type="SUPFAM" id="SSF55753">
    <property type="entry name" value="Actin depolymerizing proteins"/>
    <property type="match status" value="2"/>
</dbReference>
<dbReference type="FunCoup" id="A0A0C2ZTT5">
    <property type="interactions" value="192"/>
</dbReference>
<dbReference type="Gene3D" id="3.40.20.10">
    <property type="entry name" value="Severin"/>
    <property type="match status" value="2"/>
</dbReference>
<organism evidence="10 11">
    <name type="scientific">Scleroderma citrinum Foug A</name>
    <dbReference type="NCBI Taxonomy" id="1036808"/>
    <lineage>
        <taxon>Eukaryota</taxon>
        <taxon>Fungi</taxon>
        <taxon>Dikarya</taxon>
        <taxon>Basidiomycota</taxon>
        <taxon>Agaricomycotina</taxon>
        <taxon>Agaricomycetes</taxon>
        <taxon>Agaricomycetidae</taxon>
        <taxon>Boletales</taxon>
        <taxon>Sclerodermatineae</taxon>
        <taxon>Sclerodermataceae</taxon>
        <taxon>Scleroderma</taxon>
    </lineage>
</organism>
<dbReference type="PANTHER" id="PTHR13759:SF1">
    <property type="entry name" value="TWINFILIN"/>
    <property type="match status" value="1"/>
</dbReference>
<comment type="subcellular location">
    <subcellularLocation>
        <location evidence="1">Cytoplasm</location>
        <location evidence="1">Cytoskeleton</location>
    </subcellularLocation>
</comment>
<reference evidence="10 11" key="1">
    <citation type="submission" date="2014-04" db="EMBL/GenBank/DDBJ databases">
        <authorList>
            <consortium name="DOE Joint Genome Institute"/>
            <person name="Kuo A."/>
            <person name="Kohler A."/>
            <person name="Nagy L.G."/>
            <person name="Floudas D."/>
            <person name="Copeland A."/>
            <person name="Barry K.W."/>
            <person name="Cichocki N."/>
            <person name="Veneault-Fourrey C."/>
            <person name="LaButti K."/>
            <person name="Lindquist E.A."/>
            <person name="Lipzen A."/>
            <person name="Lundell T."/>
            <person name="Morin E."/>
            <person name="Murat C."/>
            <person name="Sun H."/>
            <person name="Tunlid A."/>
            <person name="Henrissat B."/>
            <person name="Grigoriev I.V."/>
            <person name="Hibbett D.S."/>
            <person name="Martin F."/>
            <person name="Nordberg H.P."/>
            <person name="Cantor M.N."/>
            <person name="Hua S.X."/>
        </authorList>
    </citation>
    <scope>NUCLEOTIDE SEQUENCE [LARGE SCALE GENOMIC DNA]</scope>
    <source>
        <strain evidence="10 11">Foug A</strain>
    </source>
</reference>
<name>A0A0C2ZTT5_9AGAM</name>
<comment type="similarity">
    <text evidence="2">Belongs to the actin-binding proteins ADF family. Twinfilin subfamily.</text>
</comment>
<dbReference type="EMBL" id="KN822125">
    <property type="protein sequence ID" value="KIM55952.1"/>
    <property type="molecule type" value="Genomic_DNA"/>
</dbReference>
<dbReference type="STRING" id="1036808.A0A0C2ZTT5"/>
<gene>
    <name evidence="10" type="ORF">SCLCIDRAFT_1220783</name>
</gene>
<dbReference type="SMART" id="SM00102">
    <property type="entry name" value="ADF"/>
    <property type="match status" value="2"/>
</dbReference>
<accession>A0A0C2ZTT5</accession>
<dbReference type="AlphaFoldDB" id="A0A0C2ZTT5"/>
<keyword evidence="3" id="KW-0963">Cytoplasm</keyword>
<protein>
    <recommendedName>
        <fullName evidence="9">ADF-H domain-containing protein</fullName>
    </recommendedName>
</protein>
<reference evidence="11" key="2">
    <citation type="submission" date="2015-01" db="EMBL/GenBank/DDBJ databases">
        <title>Evolutionary Origins and Diversification of the Mycorrhizal Mutualists.</title>
        <authorList>
            <consortium name="DOE Joint Genome Institute"/>
            <consortium name="Mycorrhizal Genomics Consortium"/>
            <person name="Kohler A."/>
            <person name="Kuo A."/>
            <person name="Nagy L.G."/>
            <person name="Floudas D."/>
            <person name="Copeland A."/>
            <person name="Barry K.W."/>
            <person name="Cichocki N."/>
            <person name="Veneault-Fourrey C."/>
            <person name="LaButti K."/>
            <person name="Lindquist E.A."/>
            <person name="Lipzen A."/>
            <person name="Lundell T."/>
            <person name="Morin E."/>
            <person name="Murat C."/>
            <person name="Riley R."/>
            <person name="Ohm R."/>
            <person name="Sun H."/>
            <person name="Tunlid A."/>
            <person name="Henrissat B."/>
            <person name="Grigoriev I.V."/>
            <person name="Hibbett D.S."/>
            <person name="Martin F."/>
        </authorList>
    </citation>
    <scope>NUCLEOTIDE SEQUENCE [LARGE SCALE GENOMIC DNA]</scope>
    <source>
        <strain evidence="11">Foug A</strain>
    </source>
</reference>
<dbReference type="InParanoid" id="A0A0C2ZTT5"/>
<evidence type="ECO:0000259" key="9">
    <source>
        <dbReference type="PROSITE" id="PS51263"/>
    </source>
</evidence>
<evidence type="ECO:0000256" key="4">
    <source>
        <dbReference type="ARBA" id="ARBA00022737"/>
    </source>
</evidence>
<evidence type="ECO:0000256" key="3">
    <source>
        <dbReference type="ARBA" id="ARBA00022490"/>
    </source>
</evidence>
<dbReference type="InterPro" id="IPR029006">
    <property type="entry name" value="ADF-H/Gelsolin-like_dom_sf"/>
</dbReference>
<evidence type="ECO:0000256" key="7">
    <source>
        <dbReference type="ARBA" id="ARBA00038532"/>
    </source>
</evidence>
<evidence type="ECO:0000313" key="10">
    <source>
        <dbReference type="EMBL" id="KIM55952.1"/>
    </source>
</evidence>
<dbReference type="PANTHER" id="PTHR13759">
    <property type="entry name" value="TWINFILIN"/>
    <property type="match status" value="1"/>
</dbReference>
<dbReference type="GO" id="GO:0005884">
    <property type="term" value="C:actin filament"/>
    <property type="evidence" value="ECO:0007669"/>
    <property type="project" value="TreeGrafter"/>
</dbReference>
<dbReference type="GO" id="GO:0051016">
    <property type="term" value="P:barbed-end actin filament capping"/>
    <property type="evidence" value="ECO:0007669"/>
    <property type="project" value="TreeGrafter"/>
</dbReference>
<keyword evidence="6" id="KW-0206">Cytoskeleton</keyword>
<evidence type="ECO:0000256" key="6">
    <source>
        <dbReference type="ARBA" id="ARBA00023212"/>
    </source>
</evidence>
<evidence type="ECO:0000256" key="8">
    <source>
        <dbReference type="SAM" id="MobiDB-lite"/>
    </source>
</evidence>
<keyword evidence="4" id="KW-0677">Repeat</keyword>
<dbReference type="CDD" id="cd11284">
    <property type="entry name" value="ADF_Twf-C_like"/>
    <property type="match status" value="1"/>
</dbReference>
<dbReference type="HOGENOM" id="CLU_031995_0_1_1"/>
<feature type="region of interest" description="Disordered" evidence="8">
    <location>
        <begin position="324"/>
        <end position="347"/>
    </location>
</feature>
<evidence type="ECO:0000256" key="1">
    <source>
        <dbReference type="ARBA" id="ARBA00004245"/>
    </source>
</evidence>
<keyword evidence="11" id="KW-1185">Reference proteome</keyword>
<dbReference type="InterPro" id="IPR002108">
    <property type="entry name" value="ADF-H"/>
</dbReference>
<dbReference type="Pfam" id="PF00241">
    <property type="entry name" value="Cofilin_ADF"/>
    <property type="match status" value="2"/>
</dbReference>